<keyword evidence="1" id="KW-1133">Transmembrane helix</keyword>
<proteinExistence type="predicted"/>
<accession>A0A7W6UFU1</accession>
<evidence type="ECO:0000313" key="3">
    <source>
        <dbReference type="Proteomes" id="UP000533724"/>
    </source>
</evidence>
<organism evidence="2 3">
    <name type="scientific">Rhizobium esperanzae</name>
    <dbReference type="NCBI Taxonomy" id="1967781"/>
    <lineage>
        <taxon>Bacteria</taxon>
        <taxon>Pseudomonadati</taxon>
        <taxon>Pseudomonadota</taxon>
        <taxon>Alphaproteobacteria</taxon>
        <taxon>Hyphomicrobiales</taxon>
        <taxon>Rhizobiaceae</taxon>
        <taxon>Rhizobium/Agrobacterium group</taxon>
        <taxon>Rhizobium</taxon>
    </lineage>
</organism>
<keyword evidence="1" id="KW-0812">Transmembrane</keyword>
<evidence type="ECO:0000313" key="2">
    <source>
        <dbReference type="EMBL" id="MBB4437383.1"/>
    </source>
</evidence>
<dbReference type="EMBL" id="JACIHI010000001">
    <property type="protein sequence ID" value="MBB4437383.1"/>
    <property type="molecule type" value="Genomic_DNA"/>
</dbReference>
<protein>
    <submittedName>
        <fullName evidence="2">Uncharacterized protein</fullName>
    </submittedName>
</protein>
<keyword evidence="1" id="KW-0472">Membrane</keyword>
<gene>
    <name evidence="2" type="ORF">GGE15_000614</name>
</gene>
<dbReference type="AlphaFoldDB" id="A0A7W6UFU1"/>
<comment type="caution">
    <text evidence="2">The sequence shown here is derived from an EMBL/GenBank/DDBJ whole genome shotgun (WGS) entry which is preliminary data.</text>
</comment>
<dbReference type="Proteomes" id="UP000533724">
    <property type="component" value="Unassembled WGS sequence"/>
</dbReference>
<dbReference type="RefSeq" id="WP_184497664.1">
    <property type="nucleotide sequence ID" value="NZ_JACIHI010000001.1"/>
</dbReference>
<sequence>MMDGWFSYIGPLVGVIGLILTIWWKVEGKIDGAKARAEKVEQDLAAHKLHTAEHYVSKQGLRETRDEIMDAIQGVKAAVDHMTALVDRIVENQVKRPTPRA</sequence>
<name>A0A7W6UFU1_9HYPH</name>
<feature type="transmembrane region" description="Helical" evidence="1">
    <location>
        <begin position="6"/>
        <end position="26"/>
    </location>
</feature>
<evidence type="ECO:0000256" key="1">
    <source>
        <dbReference type="SAM" id="Phobius"/>
    </source>
</evidence>
<reference evidence="2 3" key="1">
    <citation type="submission" date="2020-08" db="EMBL/GenBank/DDBJ databases">
        <title>Genomic Encyclopedia of Type Strains, Phase IV (KMG-V): Genome sequencing to study the core and pangenomes of soil and plant-associated prokaryotes.</title>
        <authorList>
            <person name="Whitman W."/>
        </authorList>
    </citation>
    <scope>NUCLEOTIDE SEQUENCE [LARGE SCALE GENOMIC DNA]</scope>
    <source>
        <strain evidence="2 3">SEMIA 414</strain>
    </source>
</reference>